<evidence type="ECO:0000256" key="2">
    <source>
        <dbReference type="ARBA" id="ARBA00004760"/>
    </source>
</evidence>
<evidence type="ECO:0000256" key="5">
    <source>
        <dbReference type="ARBA" id="ARBA00022824"/>
    </source>
</evidence>
<dbReference type="GO" id="GO:0006666">
    <property type="term" value="P:3-keto-sphinganine metabolic process"/>
    <property type="evidence" value="ECO:0007669"/>
    <property type="project" value="InterPro"/>
</dbReference>
<evidence type="ECO:0000256" key="13">
    <source>
        <dbReference type="RuleBase" id="RU000363"/>
    </source>
</evidence>
<dbReference type="Gene3D" id="3.40.50.720">
    <property type="entry name" value="NAD(P)-binding Rossmann-like Domain"/>
    <property type="match status" value="1"/>
</dbReference>
<feature type="transmembrane region" description="Helical" evidence="14">
    <location>
        <begin position="285"/>
        <end position="303"/>
    </location>
</feature>
<keyword evidence="6" id="KW-0521">NADP</keyword>
<keyword evidence="14" id="KW-0472">Membrane</keyword>
<evidence type="ECO:0000256" key="6">
    <source>
        <dbReference type="ARBA" id="ARBA00022857"/>
    </source>
</evidence>
<dbReference type="CDD" id="cd08939">
    <property type="entry name" value="KDSR-like_SDR_c"/>
    <property type="match status" value="1"/>
</dbReference>
<dbReference type="Pfam" id="PF00106">
    <property type="entry name" value="adh_short"/>
    <property type="match status" value="1"/>
</dbReference>
<evidence type="ECO:0000256" key="1">
    <source>
        <dbReference type="ARBA" id="ARBA00004240"/>
    </source>
</evidence>
<keyword evidence="17" id="KW-1185">Reference proteome</keyword>
<evidence type="ECO:0000256" key="4">
    <source>
        <dbReference type="ARBA" id="ARBA00006484"/>
    </source>
</evidence>
<keyword evidence="9" id="KW-0443">Lipid metabolism</keyword>
<dbReference type="EMBL" id="CAXIEN010000197">
    <property type="protein sequence ID" value="CAL1286037.1"/>
    <property type="molecule type" value="Genomic_DNA"/>
</dbReference>
<dbReference type="GO" id="GO:0047560">
    <property type="term" value="F:3-dehydrosphinganine reductase activity"/>
    <property type="evidence" value="ECO:0007669"/>
    <property type="project" value="UniProtKB-EC"/>
</dbReference>
<evidence type="ECO:0000256" key="8">
    <source>
        <dbReference type="ARBA" id="ARBA00023002"/>
    </source>
</evidence>
<keyword evidence="5" id="KW-0256">Endoplasmic reticulum</keyword>
<dbReference type="PRINTS" id="PR00080">
    <property type="entry name" value="SDRFAMILY"/>
</dbReference>
<protein>
    <recommendedName>
        <fullName evidence="10">3-dehydrosphinganine reductase</fullName>
        <ecNumber evidence="10">1.1.1.102</ecNumber>
    </recommendedName>
</protein>
<comment type="catalytic activity">
    <reaction evidence="12">
        <text>sphinganine + NADP(+) = 3-oxosphinganine + NADPH + H(+)</text>
        <dbReference type="Rhea" id="RHEA:22640"/>
        <dbReference type="ChEBI" id="CHEBI:15378"/>
        <dbReference type="ChEBI" id="CHEBI:57783"/>
        <dbReference type="ChEBI" id="CHEBI:57817"/>
        <dbReference type="ChEBI" id="CHEBI:58299"/>
        <dbReference type="ChEBI" id="CHEBI:58349"/>
        <dbReference type="EC" id="1.1.1.102"/>
    </reaction>
    <physiologicalReaction direction="right-to-left" evidence="12">
        <dbReference type="Rhea" id="RHEA:22642"/>
    </physiologicalReaction>
</comment>
<evidence type="ECO:0000259" key="15">
    <source>
        <dbReference type="SMART" id="SM00822"/>
    </source>
</evidence>
<dbReference type="PRINTS" id="PR00081">
    <property type="entry name" value="GDHRDH"/>
</dbReference>
<evidence type="ECO:0000256" key="9">
    <source>
        <dbReference type="ARBA" id="ARBA00023098"/>
    </source>
</evidence>
<evidence type="ECO:0000256" key="11">
    <source>
        <dbReference type="ARBA" id="ARBA00044737"/>
    </source>
</evidence>
<dbReference type="PANTHER" id="PTHR43550:SF3">
    <property type="entry name" value="3-KETODIHYDROSPHINGOSINE REDUCTASE"/>
    <property type="match status" value="1"/>
</dbReference>
<keyword evidence="14" id="KW-1133">Transmembrane helix</keyword>
<evidence type="ECO:0000256" key="3">
    <source>
        <dbReference type="ARBA" id="ARBA00004991"/>
    </source>
</evidence>
<dbReference type="SMART" id="SM00822">
    <property type="entry name" value="PKS_KR"/>
    <property type="match status" value="1"/>
</dbReference>
<evidence type="ECO:0000256" key="10">
    <source>
        <dbReference type="ARBA" id="ARBA00026112"/>
    </source>
</evidence>
<name>A0AAV2AR09_9ARAC</name>
<dbReference type="PANTHER" id="PTHR43550">
    <property type="entry name" value="3-KETODIHYDROSPHINGOSINE REDUCTASE"/>
    <property type="match status" value="1"/>
</dbReference>
<evidence type="ECO:0000313" key="16">
    <source>
        <dbReference type="EMBL" id="CAL1286037.1"/>
    </source>
</evidence>
<dbReference type="FunFam" id="3.40.50.720:FF:000165">
    <property type="entry name" value="3-ketodihydrosphingosine reductase"/>
    <property type="match status" value="1"/>
</dbReference>
<organism evidence="16 17">
    <name type="scientific">Larinioides sclopetarius</name>
    <dbReference type="NCBI Taxonomy" id="280406"/>
    <lineage>
        <taxon>Eukaryota</taxon>
        <taxon>Metazoa</taxon>
        <taxon>Ecdysozoa</taxon>
        <taxon>Arthropoda</taxon>
        <taxon>Chelicerata</taxon>
        <taxon>Arachnida</taxon>
        <taxon>Araneae</taxon>
        <taxon>Araneomorphae</taxon>
        <taxon>Entelegynae</taxon>
        <taxon>Araneoidea</taxon>
        <taxon>Araneidae</taxon>
        <taxon>Larinioides</taxon>
    </lineage>
</organism>
<keyword evidence="8" id="KW-0560">Oxidoreductase</keyword>
<evidence type="ECO:0000313" key="17">
    <source>
        <dbReference type="Proteomes" id="UP001497382"/>
    </source>
</evidence>
<dbReference type="AlphaFoldDB" id="A0AAV2AR09"/>
<dbReference type="InterPro" id="IPR036291">
    <property type="entry name" value="NAD(P)-bd_dom_sf"/>
</dbReference>
<comment type="function">
    <text evidence="11">Catalyzes the reduction of 3'-oxosphinganine (3-ketodihydrosphingosine/KDS) to sphinganine (dihydrosphingosine/DHS), the second step of de novo sphingolipid biosynthesis.</text>
</comment>
<dbReference type="GO" id="GO:0005789">
    <property type="term" value="C:endoplasmic reticulum membrane"/>
    <property type="evidence" value="ECO:0007669"/>
    <property type="project" value="TreeGrafter"/>
</dbReference>
<gene>
    <name evidence="16" type="ORF">LARSCL_LOCUS14019</name>
</gene>
<evidence type="ECO:0000256" key="7">
    <source>
        <dbReference type="ARBA" id="ARBA00022919"/>
    </source>
</evidence>
<comment type="subcellular location">
    <subcellularLocation>
        <location evidence="1">Endoplasmic reticulum</location>
    </subcellularLocation>
</comment>
<comment type="pathway">
    <text evidence="2">Lipid metabolism; sphingolipid metabolism.</text>
</comment>
<dbReference type="InterPro" id="IPR002347">
    <property type="entry name" value="SDR_fam"/>
</dbReference>
<keyword evidence="7" id="KW-0746">Sphingolipid metabolism</keyword>
<keyword evidence="14" id="KW-0812">Transmembrane</keyword>
<accession>A0AAV2AR09</accession>
<dbReference type="InterPro" id="IPR045022">
    <property type="entry name" value="KDSR-like"/>
</dbReference>
<comment type="caution">
    <text evidence="16">The sequence shown here is derived from an EMBL/GenBank/DDBJ whole genome shotgun (WGS) entry which is preliminary data.</text>
</comment>
<dbReference type="GO" id="GO:0030148">
    <property type="term" value="P:sphingolipid biosynthetic process"/>
    <property type="evidence" value="ECO:0007669"/>
    <property type="project" value="InterPro"/>
</dbReference>
<sequence length="326" mass="35845">MIYYFALAVIFVAASLFYRKRRTFNLKNDHCLVTGGSSGIGLAIAIQAAKMGANVTIVARSQERLDAAKDQIYSEVQSSQQKVLTFSADVFKDTNLKDIVKEVEKQAGPITILINCAGTSLCSRFEETPLEDFKKMLDVNFLGSINMTQAVVPFMKERKNGHIAFVSSLAGLIGIYGYSAYSGSKFALLGAAEALQMEVKTYDISVTVSFPPDTDTPGFAEEMKNKPIETVRISESAGLYSAEDVAIKTLNDILNKKFMSSIGFEGWMLCTACSATTPTNSFVELLVQIFTTGIFRLAAFIYLKQCDYTIKKCAQEIETQNKKAIN</sequence>
<dbReference type="EC" id="1.1.1.102" evidence="10"/>
<dbReference type="SUPFAM" id="SSF51735">
    <property type="entry name" value="NAD(P)-binding Rossmann-fold domains"/>
    <property type="match status" value="1"/>
</dbReference>
<reference evidence="16 17" key="1">
    <citation type="submission" date="2024-04" db="EMBL/GenBank/DDBJ databases">
        <authorList>
            <person name="Rising A."/>
            <person name="Reimegard J."/>
            <person name="Sonavane S."/>
            <person name="Akerstrom W."/>
            <person name="Nylinder S."/>
            <person name="Hedman E."/>
            <person name="Kallberg Y."/>
        </authorList>
    </citation>
    <scope>NUCLEOTIDE SEQUENCE [LARGE SCALE GENOMIC DNA]</scope>
</reference>
<evidence type="ECO:0000256" key="12">
    <source>
        <dbReference type="ARBA" id="ARBA00048930"/>
    </source>
</evidence>
<proteinExistence type="inferred from homology"/>
<comment type="pathway">
    <text evidence="3">Sphingolipid metabolism.</text>
</comment>
<evidence type="ECO:0000256" key="14">
    <source>
        <dbReference type="SAM" id="Phobius"/>
    </source>
</evidence>
<feature type="domain" description="Ketoreductase" evidence="15">
    <location>
        <begin position="29"/>
        <end position="207"/>
    </location>
</feature>
<dbReference type="InterPro" id="IPR057326">
    <property type="entry name" value="KR_dom"/>
</dbReference>
<comment type="similarity">
    <text evidence="4 13">Belongs to the short-chain dehydrogenases/reductases (SDR) family.</text>
</comment>
<dbReference type="Proteomes" id="UP001497382">
    <property type="component" value="Unassembled WGS sequence"/>
</dbReference>